<dbReference type="AlphaFoldDB" id="F3C763"/>
<reference evidence="1 2" key="1">
    <citation type="journal article" date="2011" name="PLoS Pathog.">
        <title>Dynamic evolution of pathogenicity revealed by sequencing and comparative genomics of 19 Pseudomonas syringae isolates.</title>
        <authorList>
            <person name="Baltrus D.A."/>
            <person name="Nishimura M.T."/>
            <person name="Romanchuk A."/>
            <person name="Chang J.H."/>
            <person name="Mukhtar M.S."/>
            <person name="Cherkis K."/>
            <person name="Roach J."/>
            <person name="Grant S.R."/>
            <person name="Jones C.D."/>
            <person name="Dangl J.L."/>
        </authorList>
    </citation>
    <scope>NUCLEOTIDE SEQUENCE [LARGE SCALE GENOMIC DNA]</scope>
    <source>
        <strain evidence="2">race 4</strain>
    </source>
</reference>
<feature type="non-terminal residue" evidence="1">
    <location>
        <position position="1"/>
    </location>
</feature>
<organism evidence="1 2">
    <name type="scientific">Pseudomonas savastanoi pv. glycinea str. race 4</name>
    <dbReference type="NCBI Taxonomy" id="875330"/>
    <lineage>
        <taxon>Bacteria</taxon>
        <taxon>Pseudomonadati</taxon>
        <taxon>Pseudomonadota</taxon>
        <taxon>Gammaproteobacteria</taxon>
        <taxon>Pseudomonadales</taxon>
        <taxon>Pseudomonadaceae</taxon>
        <taxon>Pseudomonas</taxon>
    </lineage>
</organism>
<gene>
    <name evidence="1" type="ORF">Pgy4_18109</name>
</gene>
<dbReference type="EMBL" id="ADWY01000862">
    <property type="protein sequence ID" value="EGH14907.1"/>
    <property type="molecule type" value="Genomic_DNA"/>
</dbReference>
<dbReference type="HOGENOM" id="CLU_3386478_0_0_6"/>
<proteinExistence type="predicted"/>
<evidence type="ECO:0000313" key="1">
    <source>
        <dbReference type="EMBL" id="EGH14907.1"/>
    </source>
</evidence>
<sequence length="32" mass="3647">PSGHRLPPAHARQQLCDGWRRLFNPAVQDEPP</sequence>
<accession>F3C763</accession>
<protein>
    <submittedName>
        <fullName evidence="1">Uncharacterized protein</fullName>
    </submittedName>
</protein>
<name>F3C763_PSESG</name>
<evidence type="ECO:0000313" key="2">
    <source>
        <dbReference type="Proteomes" id="UP000005466"/>
    </source>
</evidence>
<comment type="caution">
    <text evidence="1">The sequence shown here is derived from an EMBL/GenBank/DDBJ whole genome shotgun (WGS) entry which is preliminary data.</text>
</comment>
<dbReference type="Proteomes" id="UP000005466">
    <property type="component" value="Unassembled WGS sequence"/>
</dbReference>